<evidence type="ECO:0000259" key="1">
    <source>
        <dbReference type="Pfam" id="PF13976"/>
    </source>
</evidence>
<dbReference type="Proteomes" id="UP001318860">
    <property type="component" value="Unassembled WGS sequence"/>
</dbReference>
<dbReference type="PANTHER" id="PTHR34222:SF99">
    <property type="entry name" value="PROTEIN, PUTATIVE-RELATED"/>
    <property type="match status" value="1"/>
</dbReference>
<gene>
    <name evidence="3" type="ORF">DH2020_004083</name>
</gene>
<dbReference type="PANTHER" id="PTHR34222">
    <property type="entry name" value="GAG_PRE-INTEGRS DOMAIN-CONTAINING PROTEIN"/>
    <property type="match status" value="1"/>
</dbReference>
<comment type="caution">
    <text evidence="3">The sequence shown here is derived from an EMBL/GenBank/DDBJ whole genome shotgun (WGS) entry which is preliminary data.</text>
</comment>
<evidence type="ECO:0000259" key="2">
    <source>
        <dbReference type="Pfam" id="PF22936"/>
    </source>
</evidence>
<protein>
    <recommendedName>
        <fullName evidence="5">GAG-pre-integrase domain-containing protein</fullName>
    </recommendedName>
</protein>
<reference evidence="3 4" key="1">
    <citation type="journal article" date="2021" name="Comput. Struct. Biotechnol. J.">
        <title>De novo genome assembly of the potent medicinal plant Rehmannia glutinosa using nanopore technology.</title>
        <authorList>
            <person name="Ma L."/>
            <person name="Dong C."/>
            <person name="Song C."/>
            <person name="Wang X."/>
            <person name="Zheng X."/>
            <person name="Niu Y."/>
            <person name="Chen S."/>
            <person name="Feng W."/>
        </authorList>
    </citation>
    <scope>NUCLEOTIDE SEQUENCE [LARGE SCALE GENOMIC DNA]</scope>
    <source>
        <strain evidence="3">DH-2019</strain>
    </source>
</reference>
<evidence type="ECO:0000313" key="3">
    <source>
        <dbReference type="EMBL" id="KAK6160702.1"/>
    </source>
</evidence>
<dbReference type="EMBL" id="JABTTQ020000003">
    <property type="protein sequence ID" value="KAK6160702.1"/>
    <property type="molecule type" value="Genomic_DNA"/>
</dbReference>
<dbReference type="Pfam" id="PF22936">
    <property type="entry name" value="Pol_BBD"/>
    <property type="match status" value="1"/>
</dbReference>
<organism evidence="3 4">
    <name type="scientific">Rehmannia glutinosa</name>
    <name type="common">Chinese foxglove</name>
    <dbReference type="NCBI Taxonomy" id="99300"/>
    <lineage>
        <taxon>Eukaryota</taxon>
        <taxon>Viridiplantae</taxon>
        <taxon>Streptophyta</taxon>
        <taxon>Embryophyta</taxon>
        <taxon>Tracheophyta</taxon>
        <taxon>Spermatophyta</taxon>
        <taxon>Magnoliopsida</taxon>
        <taxon>eudicotyledons</taxon>
        <taxon>Gunneridae</taxon>
        <taxon>Pentapetalae</taxon>
        <taxon>asterids</taxon>
        <taxon>lamiids</taxon>
        <taxon>Lamiales</taxon>
        <taxon>Orobanchaceae</taxon>
        <taxon>Rehmannieae</taxon>
        <taxon>Rehmannia</taxon>
    </lineage>
</organism>
<evidence type="ECO:0000313" key="4">
    <source>
        <dbReference type="Proteomes" id="UP001318860"/>
    </source>
</evidence>
<keyword evidence="4" id="KW-1185">Reference proteome</keyword>
<feature type="domain" description="GAG-pre-integrase" evidence="1">
    <location>
        <begin position="276"/>
        <end position="329"/>
    </location>
</feature>
<evidence type="ECO:0008006" key="5">
    <source>
        <dbReference type="Google" id="ProtNLM"/>
    </source>
</evidence>
<dbReference type="Pfam" id="PF13976">
    <property type="entry name" value="gag_pre-integrs"/>
    <property type="match status" value="1"/>
</dbReference>
<feature type="domain" description="Retrovirus-related Pol polyprotein from transposon TNT 1-94-like beta-barrel" evidence="2">
    <location>
        <begin position="171"/>
        <end position="243"/>
    </location>
</feature>
<dbReference type="InterPro" id="IPR054722">
    <property type="entry name" value="PolX-like_BBD"/>
</dbReference>
<name>A0ABR0XNJ5_REHGL</name>
<sequence length="360" mass="39409">MNLAFFVRVAAVENALVAVSRLSLNIITPSMSWTSLWDSMTHFLISGDLPDFRGVTVCCSHCKIHGHTVDKCLKLPGYPPGYKPRPKPTHSGDSDNQVSHNSFIQSSTSTDVPSTSAPNITPLQYQQLMTLLTSHMGALSSNPSSSITDLSPCLAGTYYTLSCTISYPLQWIVDSAASHHICCHASAFSSLHPIVASIVTLPNNATISSKFAWDVPLSPTLSLKDGIFLPQFHFNLPSVRALTTMPGLVVTFLPDSFLIHGIHNQTLIGKGNRIGDLYILDSTAPNIFVNSVTNSSSAQLWYSRLGHLSWKHLNLLQHRLKLGHLHTSDLNLFPLLPSLKIPHLPQLLRRLPLLGALFIP</sequence>
<accession>A0ABR0XNJ5</accession>
<proteinExistence type="predicted"/>
<dbReference type="InterPro" id="IPR025724">
    <property type="entry name" value="GAG-pre-integrase_dom"/>
</dbReference>